<reference evidence="13" key="1">
    <citation type="journal article" date="2019" name="Int. J. Syst. Evol. Microbiol.">
        <title>The Global Catalogue of Microorganisms (GCM) 10K type strain sequencing project: providing services to taxonomists for standard genome sequencing and annotation.</title>
        <authorList>
            <consortium name="The Broad Institute Genomics Platform"/>
            <consortium name="The Broad Institute Genome Sequencing Center for Infectious Disease"/>
            <person name="Wu L."/>
            <person name="Ma J."/>
        </authorList>
    </citation>
    <scope>NUCLEOTIDE SEQUENCE [LARGE SCALE GENOMIC DNA]</scope>
    <source>
        <strain evidence="13">CGMCC 4.1415</strain>
    </source>
</reference>
<dbReference type="RefSeq" id="WP_378228823.1">
    <property type="nucleotide sequence ID" value="NZ_JBHSLL010000019.1"/>
</dbReference>
<name>A0ABW0GWU1_9HYPH</name>
<dbReference type="Proteomes" id="UP001596016">
    <property type="component" value="Unassembled WGS sequence"/>
</dbReference>
<keyword evidence="9" id="KW-0460">Magnesium</keyword>
<dbReference type="Gene3D" id="3.90.1200.10">
    <property type="match status" value="1"/>
</dbReference>
<evidence type="ECO:0000259" key="11">
    <source>
        <dbReference type="Pfam" id="PF01636"/>
    </source>
</evidence>
<proteinExistence type="inferred from homology"/>
<dbReference type="SUPFAM" id="SSF56112">
    <property type="entry name" value="Protein kinase-like (PK-like)"/>
    <property type="match status" value="1"/>
</dbReference>
<dbReference type="NCBIfam" id="TIGR00150">
    <property type="entry name" value="T6A_YjeE"/>
    <property type="match status" value="1"/>
</dbReference>
<dbReference type="PANTHER" id="PTHR33540">
    <property type="entry name" value="TRNA THREONYLCARBAMOYLADENOSINE BIOSYNTHESIS PROTEIN TSAE"/>
    <property type="match status" value="1"/>
</dbReference>
<keyword evidence="8" id="KW-0067">ATP-binding</keyword>
<evidence type="ECO:0000256" key="1">
    <source>
        <dbReference type="ARBA" id="ARBA00004496"/>
    </source>
</evidence>
<dbReference type="Pfam" id="PF01636">
    <property type="entry name" value="APH"/>
    <property type="match status" value="1"/>
</dbReference>
<dbReference type="PANTHER" id="PTHR33540:SF2">
    <property type="entry name" value="TRNA THREONYLCARBAMOYLADENOSINE BIOSYNTHESIS PROTEIN TSAE"/>
    <property type="match status" value="1"/>
</dbReference>
<dbReference type="InterPro" id="IPR011009">
    <property type="entry name" value="Kinase-like_dom_sf"/>
</dbReference>
<evidence type="ECO:0000256" key="4">
    <source>
        <dbReference type="ARBA" id="ARBA00022490"/>
    </source>
</evidence>
<keyword evidence="13" id="KW-1185">Reference proteome</keyword>
<comment type="similarity">
    <text evidence="2">Belongs to the TsaE family.</text>
</comment>
<dbReference type="Gene3D" id="3.40.50.300">
    <property type="entry name" value="P-loop containing nucleotide triphosphate hydrolases"/>
    <property type="match status" value="1"/>
</dbReference>
<keyword evidence="6" id="KW-0479">Metal-binding</keyword>
<comment type="caution">
    <text evidence="12">The sequence shown here is derived from an EMBL/GenBank/DDBJ whole genome shotgun (WGS) entry which is preliminary data.</text>
</comment>
<evidence type="ECO:0000256" key="9">
    <source>
        <dbReference type="ARBA" id="ARBA00022842"/>
    </source>
</evidence>
<keyword evidence="7" id="KW-0547">Nucleotide-binding</keyword>
<dbReference type="InterPro" id="IPR027417">
    <property type="entry name" value="P-loop_NTPase"/>
</dbReference>
<comment type="subcellular location">
    <subcellularLocation>
        <location evidence="1">Cytoplasm</location>
    </subcellularLocation>
</comment>
<evidence type="ECO:0000256" key="5">
    <source>
        <dbReference type="ARBA" id="ARBA00022694"/>
    </source>
</evidence>
<organism evidence="12 13">
    <name type="scientific">Aquamicrobium segne</name>
    <dbReference type="NCBI Taxonomy" id="469547"/>
    <lineage>
        <taxon>Bacteria</taxon>
        <taxon>Pseudomonadati</taxon>
        <taxon>Pseudomonadota</taxon>
        <taxon>Alphaproteobacteria</taxon>
        <taxon>Hyphomicrobiales</taxon>
        <taxon>Phyllobacteriaceae</taxon>
        <taxon>Aquamicrobium</taxon>
    </lineage>
</organism>
<dbReference type="Pfam" id="PF02367">
    <property type="entry name" value="TsaE"/>
    <property type="match status" value="1"/>
</dbReference>
<dbReference type="InterPro" id="IPR002575">
    <property type="entry name" value="Aminoglycoside_PTrfase"/>
</dbReference>
<evidence type="ECO:0000313" key="13">
    <source>
        <dbReference type="Proteomes" id="UP001596016"/>
    </source>
</evidence>
<sequence length="507" mass="56126">MTASFFEVMLEDEAATQRLGNDLAIAVQSGDVLALKGDLGAGKSTLARALIRALADDAALEVPSPTFTLVQSYEARLTVHHFDLYRLSHEDELDELGFDDAIADGVVLIEWPEQAGDRLPDTAILIELDHDGEGRRARICGTGATMERTMERIGRSLAIRAFLGGTGWAGARRRYLTGDASARSYEKVELEGLPERILMNSPPLVMGPPVRDGKPYAEIAHTAQTVSAFVAIDQILREAGFCAPEIYAQDLDAGLLLIEDLGDVGVLDADRNPIGERYIAAAQLLAASHDRQWPNKIEVAPGVVHEIPSFDREAMLIEVDLLLDWYVPAVTGKPASDHLRSRYRQEWNAAFDRIKGGQATLMQRDYHSPNLIWRAERHSHDRLGLIDFQDALIGPPAYDLASLAMDARATVPVDVEQAIVAAYLAARHEAGSFDEAVFLENYAVMAAQRNSKILGIFVRLDRRDGKPGYLKHLPRIRDYLRRALAHPALFRLHALYEEQGFLKEQPL</sequence>
<dbReference type="InterPro" id="IPR012180">
    <property type="entry name" value="Bifunc_ATPase/PTrfase"/>
</dbReference>
<dbReference type="SUPFAM" id="SSF52540">
    <property type="entry name" value="P-loop containing nucleoside triphosphate hydrolases"/>
    <property type="match status" value="1"/>
</dbReference>
<feature type="domain" description="Aminoglycoside phosphotransferase" evidence="11">
    <location>
        <begin position="177"/>
        <end position="429"/>
    </location>
</feature>
<evidence type="ECO:0000256" key="10">
    <source>
        <dbReference type="ARBA" id="ARBA00032441"/>
    </source>
</evidence>
<keyword evidence="4" id="KW-0963">Cytoplasm</keyword>
<evidence type="ECO:0000256" key="7">
    <source>
        <dbReference type="ARBA" id="ARBA00022741"/>
    </source>
</evidence>
<dbReference type="Gene3D" id="3.30.200.20">
    <property type="entry name" value="Phosphorylase Kinase, domain 1"/>
    <property type="match status" value="1"/>
</dbReference>
<keyword evidence="5" id="KW-0819">tRNA processing</keyword>
<evidence type="ECO:0000256" key="6">
    <source>
        <dbReference type="ARBA" id="ARBA00022723"/>
    </source>
</evidence>
<evidence type="ECO:0000313" key="12">
    <source>
        <dbReference type="EMBL" id="MFC5385892.1"/>
    </source>
</evidence>
<evidence type="ECO:0000256" key="8">
    <source>
        <dbReference type="ARBA" id="ARBA00022840"/>
    </source>
</evidence>
<dbReference type="EMBL" id="JBHSLL010000019">
    <property type="protein sequence ID" value="MFC5385892.1"/>
    <property type="molecule type" value="Genomic_DNA"/>
</dbReference>
<gene>
    <name evidence="12" type="primary">tsaE</name>
    <name evidence="12" type="ORF">ACFPLB_07930</name>
</gene>
<accession>A0ABW0GWU1</accession>
<dbReference type="PIRSF" id="PIRSF036599">
    <property type="entry name" value="AtpPhos"/>
    <property type="match status" value="1"/>
</dbReference>
<evidence type="ECO:0000256" key="3">
    <source>
        <dbReference type="ARBA" id="ARBA00019010"/>
    </source>
</evidence>
<evidence type="ECO:0000256" key="2">
    <source>
        <dbReference type="ARBA" id="ARBA00007599"/>
    </source>
</evidence>
<protein>
    <recommendedName>
        <fullName evidence="3">tRNA threonylcarbamoyladenosine biosynthesis protein TsaE</fullName>
    </recommendedName>
    <alternativeName>
        <fullName evidence="10">t(6)A37 threonylcarbamoyladenosine biosynthesis protein TsaE</fullName>
    </alternativeName>
</protein>
<dbReference type="InterPro" id="IPR003442">
    <property type="entry name" value="T6A_TsaE"/>
</dbReference>